<comment type="similarity">
    <text evidence="1">Belongs to the synaptobrevin family.</text>
</comment>
<comment type="function">
    <text evidence="7">Involved in the targeting and/or fusion of transport vesicles to their target membrane.</text>
</comment>
<proteinExistence type="inferred from homology"/>
<dbReference type="InterPro" id="IPR042855">
    <property type="entry name" value="V_SNARE_CC"/>
</dbReference>
<evidence type="ECO:0000256" key="7">
    <source>
        <dbReference type="ARBA" id="ARBA00037493"/>
    </source>
</evidence>
<dbReference type="PRINTS" id="PR00219">
    <property type="entry name" value="SYNAPTOBREVN"/>
</dbReference>
<dbReference type="Proteomes" id="UP000054498">
    <property type="component" value="Unassembled WGS sequence"/>
</dbReference>
<evidence type="ECO:0000256" key="9">
    <source>
        <dbReference type="SAM" id="Phobius"/>
    </source>
</evidence>
<dbReference type="InterPro" id="IPR001388">
    <property type="entry name" value="Synaptobrevin-like"/>
</dbReference>
<dbReference type="Gene3D" id="1.20.5.110">
    <property type="match status" value="1"/>
</dbReference>
<keyword evidence="2" id="KW-0813">Transport</keyword>
<protein>
    <submittedName>
        <fullName evidence="11">Vesicle-associated membrane protein</fullName>
    </submittedName>
</protein>
<reference evidence="11 12" key="1">
    <citation type="journal article" date="2013" name="BMC Genomics">
        <title>Reconstruction of the lipid metabolism for the microalga Monoraphidium neglectum from its genome sequence reveals characteristics suitable for biofuel production.</title>
        <authorList>
            <person name="Bogen C."/>
            <person name="Al-Dilaimi A."/>
            <person name="Albersmeier A."/>
            <person name="Wichmann J."/>
            <person name="Grundmann M."/>
            <person name="Rupp O."/>
            <person name="Lauersen K.J."/>
            <person name="Blifernez-Klassen O."/>
            <person name="Kalinowski J."/>
            <person name="Goesmann A."/>
            <person name="Mussgnug J.H."/>
            <person name="Kruse O."/>
        </authorList>
    </citation>
    <scope>NUCLEOTIDE SEQUENCE [LARGE SCALE GENOMIC DNA]</scope>
    <source>
        <strain evidence="11 12">SAG 48.87</strain>
    </source>
</reference>
<feature type="transmembrane region" description="Helical" evidence="9">
    <location>
        <begin position="52"/>
        <end position="74"/>
    </location>
</feature>
<evidence type="ECO:0000256" key="2">
    <source>
        <dbReference type="ARBA" id="ARBA00022448"/>
    </source>
</evidence>
<dbReference type="FunFam" id="1.20.5.110:FF:000004">
    <property type="entry name" value="Vesicle-associated membrane protein 7"/>
    <property type="match status" value="1"/>
</dbReference>
<evidence type="ECO:0000256" key="8">
    <source>
        <dbReference type="ARBA" id="ARBA00046280"/>
    </source>
</evidence>
<dbReference type="SUPFAM" id="SSF58038">
    <property type="entry name" value="SNARE fusion complex"/>
    <property type="match status" value="1"/>
</dbReference>
<keyword evidence="4" id="KW-0653">Protein transport</keyword>
<feature type="domain" description="V-SNARE coiled-coil homology" evidence="10">
    <location>
        <begin position="1"/>
        <end position="66"/>
    </location>
</feature>
<evidence type="ECO:0000256" key="6">
    <source>
        <dbReference type="ARBA" id="ARBA00023136"/>
    </source>
</evidence>
<name>A0A0D2NLF7_9CHLO</name>
<organism evidence="11 12">
    <name type="scientific">Monoraphidium neglectum</name>
    <dbReference type="NCBI Taxonomy" id="145388"/>
    <lineage>
        <taxon>Eukaryota</taxon>
        <taxon>Viridiplantae</taxon>
        <taxon>Chlorophyta</taxon>
        <taxon>core chlorophytes</taxon>
        <taxon>Chlorophyceae</taxon>
        <taxon>CS clade</taxon>
        <taxon>Sphaeropleales</taxon>
        <taxon>Selenastraceae</taxon>
        <taxon>Monoraphidium</taxon>
    </lineage>
</organism>
<evidence type="ECO:0000256" key="4">
    <source>
        <dbReference type="ARBA" id="ARBA00022927"/>
    </source>
</evidence>
<dbReference type="RefSeq" id="XP_013904575.1">
    <property type="nucleotide sequence ID" value="XM_014049121.1"/>
</dbReference>
<evidence type="ECO:0000256" key="5">
    <source>
        <dbReference type="ARBA" id="ARBA00022989"/>
    </source>
</evidence>
<dbReference type="KEGG" id="mng:MNEG_2395"/>
<dbReference type="GO" id="GO:0016020">
    <property type="term" value="C:membrane"/>
    <property type="evidence" value="ECO:0007669"/>
    <property type="project" value="InterPro"/>
</dbReference>
<dbReference type="GeneID" id="25735273"/>
<dbReference type="OrthoDB" id="248747at2759"/>
<gene>
    <name evidence="11" type="ORF">MNEG_2395</name>
</gene>
<keyword evidence="12" id="KW-1185">Reference proteome</keyword>
<keyword evidence="3 9" id="KW-0812">Transmembrane</keyword>
<dbReference type="EMBL" id="KK100490">
    <property type="protein sequence ID" value="KIZ05556.1"/>
    <property type="molecule type" value="Genomic_DNA"/>
</dbReference>
<dbReference type="GO" id="GO:0015031">
    <property type="term" value="P:protein transport"/>
    <property type="evidence" value="ECO:0007669"/>
    <property type="project" value="UniProtKB-KW"/>
</dbReference>
<dbReference type="PANTHER" id="PTHR21136">
    <property type="entry name" value="SNARE PROTEINS"/>
    <property type="match status" value="1"/>
</dbReference>
<evidence type="ECO:0000313" key="12">
    <source>
        <dbReference type="Proteomes" id="UP000054498"/>
    </source>
</evidence>
<evidence type="ECO:0000256" key="3">
    <source>
        <dbReference type="ARBA" id="ARBA00022692"/>
    </source>
</evidence>
<evidence type="ECO:0000259" key="10">
    <source>
        <dbReference type="Pfam" id="PF00957"/>
    </source>
</evidence>
<dbReference type="Pfam" id="PF00957">
    <property type="entry name" value="Synaptobrevin"/>
    <property type="match status" value="1"/>
</dbReference>
<keyword evidence="5 9" id="KW-1133">Transmembrane helix</keyword>
<sequence>MVENIEQVLARGDRIQLLVDRTEDLQAHAQQFQKQGRQLRNRMWWQNTKMKLCFALIILIVLIVIVLIACFSGGNRCIPKKEQQPAAASPTP</sequence>
<dbReference type="InterPro" id="IPR051097">
    <property type="entry name" value="Synaptobrevin-like_transport"/>
</dbReference>
<comment type="subcellular location">
    <subcellularLocation>
        <location evidence="8">Endomembrane system</location>
        <topology evidence="8">Single-pass type IV membrane protein</topology>
    </subcellularLocation>
</comment>
<dbReference type="GO" id="GO:0012505">
    <property type="term" value="C:endomembrane system"/>
    <property type="evidence" value="ECO:0007669"/>
    <property type="project" value="UniProtKB-SubCell"/>
</dbReference>
<dbReference type="GO" id="GO:0005737">
    <property type="term" value="C:cytoplasm"/>
    <property type="evidence" value="ECO:0007669"/>
    <property type="project" value="UniProtKB-ARBA"/>
</dbReference>
<dbReference type="STRING" id="145388.A0A0D2NLF7"/>
<accession>A0A0D2NLF7</accession>
<dbReference type="GO" id="GO:0016192">
    <property type="term" value="P:vesicle-mediated transport"/>
    <property type="evidence" value="ECO:0007669"/>
    <property type="project" value="InterPro"/>
</dbReference>
<evidence type="ECO:0000256" key="1">
    <source>
        <dbReference type="ARBA" id="ARBA00008025"/>
    </source>
</evidence>
<dbReference type="AlphaFoldDB" id="A0A0D2NLF7"/>
<keyword evidence="6 9" id="KW-0472">Membrane</keyword>
<evidence type="ECO:0000313" key="11">
    <source>
        <dbReference type="EMBL" id="KIZ05556.1"/>
    </source>
</evidence>
<dbReference type="PANTHER" id="PTHR21136:SF168">
    <property type="entry name" value="VESICLE-ASSOCIATED MEMBRANE PROTEIN 9"/>
    <property type="match status" value="1"/>
</dbReference>